<feature type="transmembrane region" description="Helical" evidence="1">
    <location>
        <begin position="131"/>
        <end position="150"/>
    </location>
</feature>
<dbReference type="RefSeq" id="WP_226599725.1">
    <property type="nucleotide sequence ID" value="NZ_BMUA01000008.1"/>
</dbReference>
<keyword evidence="3" id="KW-1185">Reference proteome</keyword>
<feature type="transmembrane region" description="Helical" evidence="1">
    <location>
        <begin position="36"/>
        <end position="62"/>
    </location>
</feature>
<evidence type="ECO:0008006" key="4">
    <source>
        <dbReference type="Google" id="ProtNLM"/>
    </source>
</evidence>
<proteinExistence type="predicted"/>
<evidence type="ECO:0000256" key="1">
    <source>
        <dbReference type="SAM" id="Phobius"/>
    </source>
</evidence>
<keyword evidence="1" id="KW-0812">Transmembrane</keyword>
<accession>A0ABQ3QXA5</accession>
<organism evidence="2 3">
    <name type="scientific">Streptomyces violascens</name>
    <dbReference type="NCBI Taxonomy" id="67381"/>
    <lineage>
        <taxon>Bacteria</taxon>
        <taxon>Bacillati</taxon>
        <taxon>Actinomycetota</taxon>
        <taxon>Actinomycetes</taxon>
        <taxon>Kitasatosporales</taxon>
        <taxon>Streptomycetaceae</taxon>
        <taxon>Streptomyces</taxon>
    </lineage>
</organism>
<keyword evidence="1" id="KW-1133">Transmembrane helix</keyword>
<sequence length="172" mass="16920">MNGTTVGLSLAGLALALAVLWANLRPWWEGTRDPKALAPFGSGFLLGALSTMCTGGLLGWLAGCTPGVTNGVGDKAVSAVTGRGGSATLAHGSLGALTPNGAIVVFLATIAIVLGWRAAGKQDKKRTAGGALVGSTLCVTAGVASLLNWLPGLVNQGGDQVVAAFNGLGGLL</sequence>
<evidence type="ECO:0000313" key="2">
    <source>
        <dbReference type="EMBL" id="GHI41900.1"/>
    </source>
</evidence>
<comment type="caution">
    <text evidence="2">The sequence shown here is derived from an EMBL/GenBank/DDBJ whole genome shotgun (WGS) entry which is preliminary data.</text>
</comment>
<gene>
    <name evidence="2" type="ORF">Sviol_63080</name>
</gene>
<feature type="transmembrane region" description="Helical" evidence="1">
    <location>
        <begin position="6"/>
        <end position="24"/>
    </location>
</feature>
<reference evidence="2" key="1">
    <citation type="submission" date="2024-05" db="EMBL/GenBank/DDBJ databases">
        <title>Whole genome shotgun sequence of Streptomyces violascens NBRC 12920.</title>
        <authorList>
            <person name="Komaki H."/>
            <person name="Tamura T."/>
        </authorList>
    </citation>
    <scope>NUCLEOTIDE SEQUENCE</scope>
    <source>
        <strain evidence="2">NBRC 12920</strain>
    </source>
</reference>
<name>A0ABQ3QXA5_9ACTN</name>
<protein>
    <recommendedName>
        <fullName evidence="4">Integral membrane protein</fullName>
    </recommendedName>
</protein>
<dbReference type="Proteomes" id="UP001050808">
    <property type="component" value="Unassembled WGS sequence"/>
</dbReference>
<dbReference type="EMBL" id="BNDY01000017">
    <property type="protein sequence ID" value="GHI41900.1"/>
    <property type="molecule type" value="Genomic_DNA"/>
</dbReference>
<feature type="transmembrane region" description="Helical" evidence="1">
    <location>
        <begin position="101"/>
        <end position="119"/>
    </location>
</feature>
<evidence type="ECO:0000313" key="3">
    <source>
        <dbReference type="Proteomes" id="UP001050808"/>
    </source>
</evidence>
<keyword evidence="1" id="KW-0472">Membrane</keyword>